<accession>A0A9J6REK5</accession>
<dbReference type="AlphaFoldDB" id="A0A9J6REK5"/>
<gene>
    <name evidence="1" type="ORF">OWO01_11240</name>
</gene>
<proteinExistence type="predicted"/>
<evidence type="ECO:0000313" key="2">
    <source>
        <dbReference type="Proteomes" id="UP001084197"/>
    </source>
</evidence>
<organism evidence="1 2">
    <name type="scientific">Natronobacillus azotifigens</name>
    <dbReference type="NCBI Taxonomy" id="472978"/>
    <lineage>
        <taxon>Bacteria</taxon>
        <taxon>Bacillati</taxon>
        <taxon>Bacillota</taxon>
        <taxon>Bacilli</taxon>
        <taxon>Bacillales</taxon>
        <taxon>Bacillaceae</taxon>
        <taxon>Natronobacillus</taxon>
    </lineage>
</organism>
<sequence>MTGKTINYYAGGNTAKGFYDLMESNLQGMNHIIILQSGPDNAKSKIMEKLADTWGSKGFDLEIIHSASNNESYDGIIFPQVKWAIVDGSTPYHIQPKAIGAIEQYMNLGSAWNTSLLINHREAILALESQKKEVIQLAYDSFKKGLRIHDDLEDIYIKEMNFSKANELTNELNNKIFLGKQSESKKSEIKHRFFGASTPEGVIDFIPNITDGLSKRFFIKGRAGTGKSTLLKKIATTAEERNFNVEMYHCGFDPDSIDMVIIRELGICVFDSTDPHEYFPNRHGDEIIDLYEKTVSPGTDERYEIEIQSVTKRYKQRMKEGINYLQEAKDLDDQLKNIYLTATDFSVIDDLYEKINTSLEALTE</sequence>
<comment type="caution">
    <text evidence="1">The sequence shown here is derived from an EMBL/GenBank/DDBJ whole genome shotgun (WGS) entry which is preliminary data.</text>
</comment>
<protein>
    <submittedName>
        <fullName evidence="1">PRK06851 family protein</fullName>
    </submittedName>
</protein>
<dbReference type="InterPro" id="IPR027417">
    <property type="entry name" value="P-loop_NTPase"/>
</dbReference>
<evidence type="ECO:0000313" key="1">
    <source>
        <dbReference type="EMBL" id="MCZ0703796.1"/>
    </source>
</evidence>
<dbReference type="EMBL" id="JAPRAT010000022">
    <property type="protein sequence ID" value="MCZ0703796.1"/>
    <property type="molecule type" value="Genomic_DNA"/>
</dbReference>
<dbReference type="Proteomes" id="UP001084197">
    <property type="component" value="Unassembled WGS sequence"/>
</dbReference>
<dbReference type="SUPFAM" id="SSF52540">
    <property type="entry name" value="P-loop containing nucleoside triphosphate hydrolases"/>
    <property type="match status" value="1"/>
</dbReference>
<reference evidence="1" key="1">
    <citation type="submission" date="2022-11" db="EMBL/GenBank/DDBJ databases">
        <title>WGS of Natronobacillus azotifigens 24KS-1, an anaerobic diazotrophic haloalkaliphile from soda-rich habitats.</title>
        <authorList>
            <person name="Sorokin D.Y."/>
            <person name="Merkel A.Y."/>
        </authorList>
    </citation>
    <scope>NUCLEOTIDE SEQUENCE</scope>
    <source>
        <strain evidence="1">24KS-1</strain>
    </source>
</reference>
<dbReference type="Gene3D" id="3.40.50.300">
    <property type="entry name" value="P-loop containing nucleotide triphosphate hydrolases"/>
    <property type="match status" value="1"/>
</dbReference>
<dbReference type="RefSeq" id="WP_268780561.1">
    <property type="nucleotide sequence ID" value="NZ_JAPRAT010000022.1"/>
</dbReference>
<keyword evidence="2" id="KW-1185">Reference proteome</keyword>
<name>A0A9J6REK5_9BACI</name>